<name>A0AAE1SY22_9SOLA</name>
<dbReference type="EMBL" id="JAVYJV010000002">
    <property type="protein sequence ID" value="KAK4377222.1"/>
    <property type="molecule type" value="Genomic_DNA"/>
</dbReference>
<comment type="caution">
    <text evidence="1">The sequence shown here is derived from an EMBL/GenBank/DDBJ whole genome shotgun (WGS) entry which is preliminary data.</text>
</comment>
<evidence type="ECO:0000313" key="1">
    <source>
        <dbReference type="EMBL" id="KAK4377222.1"/>
    </source>
</evidence>
<evidence type="ECO:0000313" key="2">
    <source>
        <dbReference type="Proteomes" id="UP001291623"/>
    </source>
</evidence>
<gene>
    <name evidence="1" type="ORF">RND71_003518</name>
</gene>
<dbReference type="Proteomes" id="UP001291623">
    <property type="component" value="Unassembled WGS sequence"/>
</dbReference>
<keyword evidence="2" id="KW-1185">Reference proteome</keyword>
<reference evidence="1" key="1">
    <citation type="submission" date="2023-12" db="EMBL/GenBank/DDBJ databases">
        <title>Genome assembly of Anisodus tanguticus.</title>
        <authorList>
            <person name="Wang Y.-J."/>
        </authorList>
    </citation>
    <scope>NUCLEOTIDE SEQUENCE</scope>
    <source>
        <strain evidence="1">KB-2021</strain>
        <tissue evidence="1">Leaf</tissue>
    </source>
</reference>
<proteinExistence type="predicted"/>
<dbReference type="AlphaFoldDB" id="A0AAE1SY22"/>
<accession>A0AAE1SY22</accession>
<protein>
    <submittedName>
        <fullName evidence="1">Uncharacterized protein</fullName>
    </submittedName>
</protein>
<sequence length="135" mass="14896">MVENYIEGIFPPIRVPFGGMLGFKTIGLGVGVKNKLLFDLSAASTQAMAYVRDMYYRLRSQFGLVNYSQSHVLYELVSASFVGTLVFDSALKGEQRAESAEEVTAAEEVVAGSVQGEENIGRKVLLKRLRLRVET</sequence>
<organism evidence="1 2">
    <name type="scientific">Anisodus tanguticus</name>
    <dbReference type="NCBI Taxonomy" id="243964"/>
    <lineage>
        <taxon>Eukaryota</taxon>
        <taxon>Viridiplantae</taxon>
        <taxon>Streptophyta</taxon>
        <taxon>Embryophyta</taxon>
        <taxon>Tracheophyta</taxon>
        <taxon>Spermatophyta</taxon>
        <taxon>Magnoliopsida</taxon>
        <taxon>eudicotyledons</taxon>
        <taxon>Gunneridae</taxon>
        <taxon>Pentapetalae</taxon>
        <taxon>asterids</taxon>
        <taxon>lamiids</taxon>
        <taxon>Solanales</taxon>
        <taxon>Solanaceae</taxon>
        <taxon>Solanoideae</taxon>
        <taxon>Hyoscyameae</taxon>
        <taxon>Anisodus</taxon>
    </lineage>
</organism>